<proteinExistence type="predicted"/>
<gene>
    <name evidence="2" type="ORF">ACFODZ_13010</name>
</gene>
<comment type="caution">
    <text evidence="2">The sequence shown here is derived from an EMBL/GenBank/DDBJ whole genome shotgun (WGS) entry which is preliminary data.</text>
</comment>
<dbReference type="RefSeq" id="WP_077411739.1">
    <property type="nucleotide sequence ID" value="NZ_JBHRTS010000007.1"/>
</dbReference>
<organism evidence="2 3">
    <name type="scientific">Marinicella sediminis</name>
    <dbReference type="NCBI Taxonomy" id="1792834"/>
    <lineage>
        <taxon>Bacteria</taxon>
        <taxon>Pseudomonadati</taxon>
        <taxon>Pseudomonadota</taxon>
        <taxon>Gammaproteobacteria</taxon>
        <taxon>Lysobacterales</taxon>
        <taxon>Marinicellaceae</taxon>
        <taxon>Marinicella</taxon>
    </lineage>
</organism>
<feature type="signal peptide" evidence="1">
    <location>
        <begin position="1"/>
        <end position="19"/>
    </location>
</feature>
<dbReference type="EMBL" id="JBHRTS010000007">
    <property type="protein sequence ID" value="MFC3195165.1"/>
    <property type="molecule type" value="Genomic_DNA"/>
</dbReference>
<evidence type="ECO:0000256" key="1">
    <source>
        <dbReference type="SAM" id="SignalP"/>
    </source>
</evidence>
<reference evidence="3" key="1">
    <citation type="journal article" date="2019" name="Int. J. Syst. Evol. Microbiol.">
        <title>The Global Catalogue of Microorganisms (GCM) 10K type strain sequencing project: providing services to taxonomists for standard genome sequencing and annotation.</title>
        <authorList>
            <consortium name="The Broad Institute Genomics Platform"/>
            <consortium name="The Broad Institute Genome Sequencing Center for Infectious Disease"/>
            <person name="Wu L."/>
            <person name="Ma J."/>
        </authorList>
    </citation>
    <scope>NUCLEOTIDE SEQUENCE [LARGE SCALE GENOMIC DNA]</scope>
    <source>
        <strain evidence="3">KCTC 42953</strain>
    </source>
</reference>
<sequence>MKKLLLTMVACCGFSVANAQLSCQDLDDLAGSLDELAEALVEVDDIGLNSPLDATLGDLSEALSAVAYVEEDARLTRWIADLQLSWQEMEREDFEVALDDIIDRLDELGERDCDGW</sequence>
<feature type="chain" id="PRO_5046909634" evidence="1">
    <location>
        <begin position="20"/>
        <end position="116"/>
    </location>
</feature>
<evidence type="ECO:0000313" key="3">
    <source>
        <dbReference type="Proteomes" id="UP001595533"/>
    </source>
</evidence>
<name>A0ABV7JAL8_9GAMM</name>
<keyword evidence="1" id="KW-0732">Signal</keyword>
<protein>
    <submittedName>
        <fullName evidence="2">Uncharacterized protein</fullName>
    </submittedName>
</protein>
<dbReference type="Proteomes" id="UP001595533">
    <property type="component" value="Unassembled WGS sequence"/>
</dbReference>
<keyword evidence="3" id="KW-1185">Reference proteome</keyword>
<accession>A0ABV7JAL8</accession>
<evidence type="ECO:0000313" key="2">
    <source>
        <dbReference type="EMBL" id="MFC3195165.1"/>
    </source>
</evidence>